<keyword evidence="1" id="KW-0472">Membrane</keyword>
<feature type="transmembrane region" description="Helical" evidence="1">
    <location>
        <begin position="577"/>
        <end position="607"/>
    </location>
</feature>
<proteinExistence type="predicted"/>
<keyword evidence="1" id="KW-1133">Transmembrane helix</keyword>
<evidence type="ECO:0000259" key="2">
    <source>
        <dbReference type="Pfam" id="PF13632"/>
    </source>
</evidence>
<dbReference type="InterPro" id="IPR050834">
    <property type="entry name" value="Glycosyltransf_2"/>
</dbReference>
<feature type="transmembrane region" description="Helical" evidence="1">
    <location>
        <begin position="720"/>
        <end position="738"/>
    </location>
</feature>
<evidence type="ECO:0000313" key="3">
    <source>
        <dbReference type="EMBL" id="PWG60840.1"/>
    </source>
</evidence>
<keyword evidence="4" id="KW-1185">Reference proteome</keyword>
<accession>A0A2U2MVG1</accession>
<feature type="transmembrane region" description="Helical" evidence="1">
    <location>
        <begin position="514"/>
        <end position="533"/>
    </location>
</feature>
<dbReference type="Proteomes" id="UP000245753">
    <property type="component" value="Unassembled WGS sequence"/>
</dbReference>
<feature type="transmembrane region" description="Helical" evidence="1">
    <location>
        <begin position="614"/>
        <end position="634"/>
    </location>
</feature>
<organism evidence="3 4">
    <name type="scientific">Bifidobacterium catulorum</name>
    <dbReference type="NCBI Taxonomy" id="1630173"/>
    <lineage>
        <taxon>Bacteria</taxon>
        <taxon>Bacillati</taxon>
        <taxon>Actinomycetota</taxon>
        <taxon>Actinomycetes</taxon>
        <taxon>Bifidobacteriales</taxon>
        <taxon>Bifidobacteriaceae</taxon>
        <taxon>Bifidobacterium</taxon>
    </lineage>
</organism>
<feature type="transmembrane region" description="Helical" evidence="1">
    <location>
        <begin position="287"/>
        <end position="306"/>
    </location>
</feature>
<comment type="caution">
    <text evidence="3">The sequence shown here is derived from an EMBL/GenBank/DDBJ whole genome shotgun (WGS) entry which is preliminary data.</text>
</comment>
<feature type="transmembrane region" description="Helical" evidence="1">
    <location>
        <begin position="998"/>
        <end position="1015"/>
    </location>
</feature>
<keyword evidence="1" id="KW-0812">Transmembrane</keyword>
<feature type="transmembrane region" description="Helical" evidence="1">
    <location>
        <begin position="750"/>
        <end position="773"/>
    </location>
</feature>
<feature type="transmembrane region" description="Helical" evidence="1">
    <location>
        <begin position="690"/>
        <end position="713"/>
    </location>
</feature>
<feature type="transmembrane region" description="Helical" evidence="1">
    <location>
        <begin position="398"/>
        <end position="417"/>
    </location>
</feature>
<dbReference type="Gene3D" id="3.90.550.10">
    <property type="entry name" value="Spore Coat Polysaccharide Biosynthesis Protein SpsA, Chain A"/>
    <property type="match status" value="1"/>
</dbReference>
<dbReference type="InterPro" id="IPR001173">
    <property type="entry name" value="Glyco_trans_2-like"/>
</dbReference>
<dbReference type="PANTHER" id="PTHR43685:SF3">
    <property type="entry name" value="SLR2126 PROTEIN"/>
    <property type="match status" value="1"/>
</dbReference>
<protein>
    <recommendedName>
        <fullName evidence="2">Glycosyltransferase 2-like domain-containing protein</fullName>
    </recommendedName>
</protein>
<feature type="transmembrane region" description="Helical" evidence="1">
    <location>
        <begin position="484"/>
        <end position="508"/>
    </location>
</feature>
<feature type="transmembrane region" description="Helical" evidence="1">
    <location>
        <begin position="540"/>
        <end position="557"/>
    </location>
</feature>
<dbReference type="EMBL" id="QFFN01000001">
    <property type="protein sequence ID" value="PWG60840.1"/>
    <property type="molecule type" value="Genomic_DNA"/>
</dbReference>
<sequence>MAGCRISPEQMVEPAVVAVVSVEKDLRYLSRTLQSLFSQSVMPSAVIVADCTGGTRSTMTSTLRAEPVGEGGLHRQTAVRRVEVRIVDAAGASSFGDSIDKALEQAHISVRARALWLLHDDSRPNDDRCLESMLEAWRNASSASVLGGKQLGWDGKTLHDVGCYATSSHGIASLVVDGEPDQEQYDARQDVYMVDLAGALVSLPVWRSLGGTTPGMGGFAESADFCRRVNLSGGRVLVVPKSAIAHERARFEGLRSSRGTEAEDRRPAPYAAIIDARERFRFTDIRVVAWPLMWLWRLFISLLLFFRELARKQPYKAACELGAPWRLLAWMIPHGLTARRRVANQSKTSLRQLSVLVARRDQLSQWRERSEAFTRSRSTRLLSPLAVMHLRSQRRRRAVWAAVMAVLAFAAGIAINVDAWSATVTGGGFHSATLVPSAASLRQIFEAATTVYTYATGLGTPAPPAPFLLVLLPLSAITGGHVTAAMAVIVFGAAPLSALSFWALAGVFTRSNPVRVVSGLLWCSFGAVLGLYAQGNLPMLVVMSFLPAGLAFIFRSVGMYRTEDADEPTPSAQQAALAALCLAVVVAAEPQLVLPLLVMFLAFLPLVRSHRPMLLLIPVPAMFMLAPTLLNMVFNLDAGSYRQLFADMMRPTVSVNGPVGPASLPSILMHGFGLPFDGNVSSPSANLGTLLALASLSVLALIAAVSLFLPFALRVSRMMWVIIISGAGTAMLAPRIAIAPGVSGNVAGTALPGLAIAMAGLLSCVCIVAGRAARPFSPLVSRPSENGRKGLKAIAAANRGHYARRRTIIVARAALVMLLTLCLALWGSVCGVRASEGERLAVQGHDIPLIAQDYLAANANHRVLAMRANSPTSVEFSVLRTAQGDFIDGSPAMNATLVTAGMDEVTRTMADASASLLQNNDNDAVNALAKLGIGGIYIPYSPDSASRSLVSNILASDGTQSVVSNESGTYIRLTADEAAIGIDGTGADRALHDSWRTAWLWCMAIVLALYCVVAFPRVRRNEVKA</sequence>
<reference evidence="3 4" key="1">
    <citation type="journal article" date="2018" name="Int. J. Syst. Evol. Microbiol.">
        <title>Bifidobacterium catulorum sp. nov., a novel taxon from the faeces of the baby common marmoset (Callithrix jacchus).</title>
        <authorList>
            <person name="Modesto M."/>
            <person name="Michelini S."/>
            <person name="Oki K."/>
            <person name="Biavati B."/>
            <person name="Watanabe K."/>
            <person name="Mattarelli P."/>
        </authorList>
    </citation>
    <scope>NUCLEOTIDE SEQUENCE [LARGE SCALE GENOMIC DNA]</scope>
    <source>
        <strain evidence="3 4">MRM 8.19</strain>
    </source>
</reference>
<feature type="transmembrane region" description="Helical" evidence="1">
    <location>
        <begin position="809"/>
        <end position="829"/>
    </location>
</feature>
<dbReference type="AlphaFoldDB" id="A0A2U2MVG1"/>
<dbReference type="SUPFAM" id="SSF53448">
    <property type="entry name" value="Nucleotide-diphospho-sugar transferases"/>
    <property type="match status" value="1"/>
</dbReference>
<dbReference type="Pfam" id="PF13632">
    <property type="entry name" value="Glyco_trans_2_3"/>
    <property type="match status" value="1"/>
</dbReference>
<dbReference type="InterPro" id="IPR029044">
    <property type="entry name" value="Nucleotide-diphossugar_trans"/>
</dbReference>
<name>A0A2U2MVG1_9BIFI</name>
<evidence type="ECO:0000313" key="4">
    <source>
        <dbReference type="Proteomes" id="UP000245753"/>
    </source>
</evidence>
<gene>
    <name evidence="3" type="ORF">DF200_01040</name>
</gene>
<dbReference type="PANTHER" id="PTHR43685">
    <property type="entry name" value="GLYCOSYLTRANSFERASE"/>
    <property type="match status" value="1"/>
</dbReference>
<feature type="domain" description="Glycosyltransferase 2-like" evidence="2">
    <location>
        <begin position="117"/>
        <end position="330"/>
    </location>
</feature>
<evidence type="ECO:0000256" key="1">
    <source>
        <dbReference type="SAM" id="Phobius"/>
    </source>
</evidence>